<keyword evidence="3" id="KW-1185">Reference proteome</keyword>
<dbReference type="AlphaFoldDB" id="A0A917P572"/>
<organism evidence="2 3">
    <name type="scientific">Streptomyces lacrimifluminis</name>
    <dbReference type="NCBI Taxonomy" id="1500077"/>
    <lineage>
        <taxon>Bacteria</taxon>
        <taxon>Bacillati</taxon>
        <taxon>Actinomycetota</taxon>
        <taxon>Actinomycetes</taxon>
        <taxon>Kitasatosporales</taxon>
        <taxon>Streptomycetaceae</taxon>
        <taxon>Streptomyces</taxon>
    </lineage>
</organism>
<dbReference type="Proteomes" id="UP000625682">
    <property type="component" value="Unassembled WGS sequence"/>
</dbReference>
<keyword evidence="1" id="KW-0812">Transmembrane</keyword>
<reference evidence="2" key="1">
    <citation type="journal article" date="2014" name="Int. J. Syst. Evol. Microbiol.">
        <title>Complete genome sequence of Corynebacterium casei LMG S-19264T (=DSM 44701T), isolated from a smear-ripened cheese.</title>
        <authorList>
            <consortium name="US DOE Joint Genome Institute (JGI-PGF)"/>
            <person name="Walter F."/>
            <person name="Albersmeier A."/>
            <person name="Kalinowski J."/>
            <person name="Ruckert C."/>
        </authorList>
    </citation>
    <scope>NUCLEOTIDE SEQUENCE</scope>
    <source>
        <strain evidence="2">CGMCC 4.7272</strain>
    </source>
</reference>
<name>A0A917P572_9ACTN</name>
<reference evidence="2" key="2">
    <citation type="submission" date="2020-09" db="EMBL/GenBank/DDBJ databases">
        <authorList>
            <person name="Sun Q."/>
            <person name="Zhou Y."/>
        </authorList>
    </citation>
    <scope>NUCLEOTIDE SEQUENCE</scope>
    <source>
        <strain evidence="2">CGMCC 4.7272</strain>
    </source>
</reference>
<protein>
    <recommendedName>
        <fullName evidence="4">Alkaline shock response membrane anchor protein AmaP</fullName>
    </recommendedName>
</protein>
<evidence type="ECO:0008006" key="4">
    <source>
        <dbReference type="Google" id="ProtNLM"/>
    </source>
</evidence>
<proteinExistence type="predicted"/>
<dbReference type="RefSeq" id="WP_189151346.1">
    <property type="nucleotide sequence ID" value="NZ_BAABER010000035.1"/>
</dbReference>
<evidence type="ECO:0000313" key="2">
    <source>
        <dbReference type="EMBL" id="GGJ61912.1"/>
    </source>
</evidence>
<gene>
    <name evidence="2" type="ORF">GCM10012282_68970</name>
</gene>
<feature type="transmembrane region" description="Helical" evidence="1">
    <location>
        <begin position="12"/>
        <end position="30"/>
    </location>
</feature>
<sequence>MTGRSRSVVNRAVLGAVGLTLLITGSWLAATDRHLADRLPSWWPTAGTGTVLLDGDQLARLRGEGWWTPAVMAAAIGLTVLFALCAVARFSRGPTRHLALPSPRCTVRPQALADALTARVAALPGIARSHARVLPRRGRRLELALRVWLEPDTPPDAVLPALRAVTAEAGTAAAPYTARTRVRLSAASHRMPRVR</sequence>
<feature type="transmembrane region" description="Helical" evidence="1">
    <location>
        <begin position="66"/>
        <end position="88"/>
    </location>
</feature>
<keyword evidence="1" id="KW-0472">Membrane</keyword>
<comment type="caution">
    <text evidence="2">The sequence shown here is derived from an EMBL/GenBank/DDBJ whole genome shotgun (WGS) entry which is preliminary data.</text>
</comment>
<dbReference type="EMBL" id="BMMU01000033">
    <property type="protein sequence ID" value="GGJ61912.1"/>
    <property type="molecule type" value="Genomic_DNA"/>
</dbReference>
<accession>A0A917P572</accession>
<evidence type="ECO:0000313" key="3">
    <source>
        <dbReference type="Proteomes" id="UP000625682"/>
    </source>
</evidence>
<keyword evidence="1" id="KW-1133">Transmembrane helix</keyword>
<evidence type="ECO:0000256" key="1">
    <source>
        <dbReference type="SAM" id="Phobius"/>
    </source>
</evidence>